<gene>
    <name evidence="4" type="ORF">E1298_02105</name>
</gene>
<dbReference type="PANTHER" id="PTHR42743:SF11">
    <property type="entry name" value="AMINODEOXYCHORISMATE LYASE"/>
    <property type="match status" value="1"/>
</dbReference>
<sequence>MSNKAITPEYIWSDGAVVRWEDARIHVWTDALCGINVFEGLRGYWRPSDERHHVLHLDRHLHRLLGSLKAARIPCPYAADDFAKGIGELLAALGYREHVYLRPTVLLEKGKYSTDPGEVRTRAFIPIFPVPATSARAGVHCTVSSWRRPSDLAMPPRIKAGANYYNLRLARLEAADRGADEPILLGEDGKVAETGGASVFLVRDGRIITPPVTASILESITRDTVLTLARADLGYETLERPVDRTELYAADEVFLTGTLCEIAPVLSVDGIPVRGRAGPVTAALQETYQKICAGDGGHQDWLTPGPTGPVTA</sequence>
<dbReference type="Pfam" id="PF01063">
    <property type="entry name" value="Aminotran_4"/>
    <property type="match status" value="1"/>
</dbReference>
<keyword evidence="3" id="KW-0663">Pyridoxal phosphate</keyword>
<dbReference type="CDD" id="cd00449">
    <property type="entry name" value="PLPDE_IV"/>
    <property type="match status" value="1"/>
</dbReference>
<dbReference type="PANTHER" id="PTHR42743">
    <property type="entry name" value="AMINO-ACID AMINOTRANSFERASE"/>
    <property type="match status" value="1"/>
</dbReference>
<comment type="similarity">
    <text evidence="2">Belongs to the class-IV pyridoxal-phosphate-dependent aminotransferase family.</text>
</comment>
<comment type="caution">
    <text evidence="4">The sequence shown here is derived from an EMBL/GenBank/DDBJ whole genome shotgun (WGS) entry which is preliminary data.</text>
</comment>
<evidence type="ECO:0000313" key="5">
    <source>
        <dbReference type="Proteomes" id="UP000294513"/>
    </source>
</evidence>
<dbReference type="Gene3D" id="3.20.10.10">
    <property type="entry name" value="D-amino Acid Aminotransferase, subunit A, domain 2"/>
    <property type="match status" value="1"/>
</dbReference>
<protein>
    <submittedName>
        <fullName evidence="4">Branched-chain-amino-acid transaminase</fullName>
    </submittedName>
</protein>
<dbReference type="GO" id="GO:0046394">
    <property type="term" value="P:carboxylic acid biosynthetic process"/>
    <property type="evidence" value="ECO:0007669"/>
    <property type="project" value="UniProtKB-ARBA"/>
</dbReference>
<reference evidence="4 5" key="1">
    <citation type="submission" date="2019-03" db="EMBL/GenBank/DDBJ databases">
        <title>Draft genome sequences of novel Actinobacteria.</title>
        <authorList>
            <person name="Sahin N."/>
            <person name="Ay H."/>
            <person name="Saygin H."/>
        </authorList>
    </citation>
    <scope>NUCLEOTIDE SEQUENCE [LARGE SCALE GENOMIC DNA]</scope>
    <source>
        <strain evidence="4 5">H3C3</strain>
    </source>
</reference>
<comment type="cofactor">
    <cofactor evidence="1">
        <name>pyridoxal 5'-phosphate</name>
        <dbReference type="ChEBI" id="CHEBI:597326"/>
    </cofactor>
</comment>
<dbReference type="Proteomes" id="UP000294513">
    <property type="component" value="Unassembled WGS sequence"/>
</dbReference>
<dbReference type="InterPro" id="IPR050571">
    <property type="entry name" value="Class-IV_PLP-Dep_Aminotrnsfr"/>
</dbReference>
<dbReference type="Gene3D" id="3.30.470.10">
    <property type="match status" value="1"/>
</dbReference>
<dbReference type="GO" id="GO:0003824">
    <property type="term" value="F:catalytic activity"/>
    <property type="evidence" value="ECO:0007669"/>
    <property type="project" value="InterPro"/>
</dbReference>
<accession>A0A4R5CA75</accession>
<name>A0A4R5CA75_9ACTN</name>
<dbReference type="InterPro" id="IPR036038">
    <property type="entry name" value="Aminotransferase-like"/>
</dbReference>
<dbReference type="GO" id="GO:0008652">
    <property type="term" value="P:amino acid biosynthetic process"/>
    <property type="evidence" value="ECO:0007669"/>
    <property type="project" value="UniProtKB-ARBA"/>
</dbReference>
<dbReference type="AlphaFoldDB" id="A0A4R5CA75"/>
<evidence type="ECO:0000313" key="4">
    <source>
        <dbReference type="EMBL" id="TDD96798.1"/>
    </source>
</evidence>
<dbReference type="InterPro" id="IPR043131">
    <property type="entry name" value="BCAT-like_N"/>
</dbReference>
<evidence type="ECO:0000256" key="2">
    <source>
        <dbReference type="ARBA" id="ARBA00009320"/>
    </source>
</evidence>
<evidence type="ECO:0000256" key="3">
    <source>
        <dbReference type="ARBA" id="ARBA00022898"/>
    </source>
</evidence>
<keyword evidence="5" id="KW-1185">Reference proteome</keyword>
<dbReference type="RefSeq" id="WP_131889016.1">
    <property type="nucleotide sequence ID" value="NZ_SMKU01000004.1"/>
</dbReference>
<dbReference type="InterPro" id="IPR043132">
    <property type="entry name" value="BCAT-like_C"/>
</dbReference>
<dbReference type="EMBL" id="SMKU01000004">
    <property type="protein sequence ID" value="TDD96798.1"/>
    <property type="molecule type" value="Genomic_DNA"/>
</dbReference>
<dbReference type="FunFam" id="3.20.10.10:FF:000002">
    <property type="entry name" value="D-alanine aminotransferase"/>
    <property type="match status" value="1"/>
</dbReference>
<dbReference type="InterPro" id="IPR001544">
    <property type="entry name" value="Aminotrans_IV"/>
</dbReference>
<dbReference type="OrthoDB" id="9804984at2"/>
<proteinExistence type="inferred from homology"/>
<evidence type="ECO:0000256" key="1">
    <source>
        <dbReference type="ARBA" id="ARBA00001933"/>
    </source>
</evidence>
<dbReference type="SUPFAM" id="SSF56752">
    <property type="entry name" value="D-aminoacid aminotransferase-like PLP-dependent enzymes"/>
    <property type="match status" value="1"/>
</dbReference>
<organism evidence="4 5">
    <name type="scientific">Actinomadura rubrisoli</name>
    <dbReference type="NCBI Taxonomy" id="2530368"/>
    <lineage>
        <taxon>Bacteria</taxon>
        <taxon>Bacillati</taxon>
        <taxon>Actinomycetota</taxon>
        <taxon>Actinomycetes</taxon>
        <taxon>Streptosporangiales</taxon>
        <taxon>Thermomonosporaceae</taxon>
        <taxon>Actinomadura</taxon>
    </lineage>
</organism>